<evidence type="ECO:0000313" key="2">
    <source>
        <dbReference type="Proteomes" id="UP001241377"/>
    </source>
</evidence>
<organism evidence="1 2">
    <name type="scientific">Naganishia cerealis</name>
    <dbReference type="NCBI Taxonomy" id="610337"/>
    <lineage>
        <taxon>Eukaryota</taxon>
        <taxon>Fungi</taxon>
        <taxon>Dikarya</taxon>
        <taxon>Basidiomycota</taxon>
        <taxon>Agaricomycotina</taxon>
        <taxon>Tremellomycetes</taxon>
        <taxon>Filobasidiales</taxon>
        <taxon>Filobasidiaceae</taxon>
        <taxon>Naganishia</taxon>
    </lineage>
</organism>
<gene>
    <name evidence="1" type="ORF">QFC19_003635</name>
</gene>
<evidence type="ECO:0000313" key="1">
    <source>
        <dbReference type="EMBL" id="KAJ9105175.1"/>
    </source>
</evidence>
<dbReference type="EMBL" id="JASBWR010000035">
    <property type="protein sequence ID" value="KAJ9105175.1"/>
    <property type="molecule type" value="Genomic_DNA"/>
</dbReference>
<keyword evidence="2" id="KW-1185">Reference proteome</keyword>
<reference evidence="1" key="1">
    <citation type="submission" date="2023-04" db="EMBL/GenBank/DDBJ databases">
        <title>Draft Genome sequencing of Naganishia species isolated from polar environments using Oxford Nanopore Technology.</title>
        <authorList>
            <person name="Leo P."/>
            <person name="Venkateswaran K."/>
        </authorList>
    </citation>
    <scope>NUCLEOTIDE SEQUENCE</scope>
    <source>
        <strain evidence="1">MNA-CCFEE 5261</strain>
    </source>
</reference>
<protein>
    <submittedName>
        <fullName evidence="1">Uncharacterized protein</fullName>
    </submittedName>
</protein>
<accession>A0ACC2W0C4</accession>
<sequence length="758" mass="82983">METVNLTRTRIAQRPAHRLRYPQEKELYRKALAIGFYLGAAAICGGLIGFWVKWLLGWRDPWVWVALWLTEGRHWWSRPVLIAYWGLLAAISVAGWTRQLNRARKRRAWAEATNANGHMKISIHNSTAQAALVTRQNTRKTGSAADPGFGQVATQMMDAANQKLPVLSINARRKFFHALATVMFIPGIAIDPAFTHLAFSLAFAAFNFAEYIRYFALYPFGAAVHLFLHEFLDESKDGGTAILSHFYLLTGCASGVWLEGPKTILSIFGALALGIGDALASIVGKRIGRLRWSTSSGKTVEGTAAFVVSVVFTGSALMLGGLVGEFSPEFYALPYGEDDCELVNGTRDLTKELLSSSLNHSSVLSGTKTNKMSAEELNNTGAEEPMFAGLKKKSKKAKVNFDDADFMNQDAPTTAADAATATVAEAEKKIDAGGEGGVPVDAPAADDGADMFADLKKKSKKKKKEIPLDLEASTPGDATPTDETAAEAGEMGDFGDLKKKKKSSKKKAAFDIEAFEKEASITRSIEGAENDDEGGDRNGEAADLDRELGDDVFGGNDNADADDATSKLGHEAWVGTDRDYTYPELLTRFYALLHSHNPELAGDKKKFTLVPPQVNREGTKKTVFANIADICRRMRRQPKHLMEFLFAELGTSGSVDGAQRLIIKGRYTQKNMENVLKKYIGKSDIRKPFHLVRFVDGLLPPPPVEYVMCKTCKSSDTILEKENRLYFIICEACGSKRSVSAIKTGFQAQIGRRKAQAS</sequence>
<comment type="caution">
    <text evidence="1">The sequence shown here is derived from an EMBL/GenBank/DDBJ whole genome shotgun (WGS) entry which is preliminary data.</text>
</comment>
<name>A0ACC2W0C4_9TREE</name>
<dbReference type="Proteomes" id="UP001241377">
    <property type="component" value="Unassembled WGS sequence"/>
</dbReference>
<proteinExistence type="predicted"/>